<keyword evidence="2" id="KW-0732">Signal</keyword>
<evidence type="ECO:0000256" key="1">
    <source>
        <dbReference type="SAM" id="Phobius"/>
    </source>
</evidence>
<organism evidence="3 4">
    <name type="scientific">Paractinoplanes tereljensis</name>
    <dbReference type="NCBI Taxonomy" id="571912"/>
    <lineage>
        <taxon>Bacteria</taxon>
        <taxon>Bacillati</taxon>
        <taxon>Actinomycetota</taxon>
        <taxon>Actinomycetes</taxon>
        <taxon>Micromonosporales</taxon>
        <taxon>Micromonosporaceae</taxon>
        <taxon>Paractinoplanes</taxon>
    </lineage>
</organism>
<dbReference type="Proteomes" id="UP000623608">
    <property type="component" value="Unassembled WGS sequence"/>
</dbReference>
<dbReference type="EMBL" id="BOMY01000064">
    <property type="protein sequence ID" value="GIF26749.1"/>
    <property type="molecule type" value="Genomic_DNA"/>
</dbReference>
<keyword evidence="1" id="KW-0472">Membrane</keyword>
<keyword evidence="4" id="KW-1185">Reference proteome</keyword>
<keyword evidence="1" id="KW-0812">Transmembrane</keyword>
<dbReference type="RefSeq" id="WP_203814549.1">
    <property type="nucleotide sequence ID" value="NZ_BOMY01000064.1"/>
</dbReference>
<feature type="transmembrane region" description="Helical" evidence="1">
    <location>
        <begin position="178"/>
        <end position="197"/>
    </location>
</feature>
<feature type="signal peptide" evidence="2">
    <location>
        <begin position="1"/>
        <end position="26"/>
    </location>
</feature>
<keyword evidence="1" id="KW-1133">Transmembrane helix</keyword>
<accession>A0A919TZ19</accession>
<evidence type="ECO:0000256" key="2">
    <source>
        <dbReference type="SAM" id="SignalP"/>
    </source>
</evidence>
<reference evidence="3" key="1">
    <citation type="submission" date="2021-01" db="EMBL/GenBank/DDBJ databases">
        <title>Whole genome shotgun sequence of Actinoplanes tereljensis NBRC 105297.</title>
        <authorList>
            <person name="Komaki H."/>
            <person name="Tamura T."/>
        </authorList>
    </citation>
    <scope>NUCLEOTIDE SEQUENCE</scope>
    <source>
        <strain evidence="3">NBRC 105297</strain>
    </source>
</reference>
<evidence type="ECO:0008006" key="5">
    <source>
        <dbReference type="Google" id="ProtNLM"/>
    </source>
</evidence>
<dbReference type="AlphaFoldDB" id="A0A919TZ19"/>
<sequence length="494" mass="48835">MNHFALTATGLLVSAAFLAGPAPALADSGSTGADVSVATTLGSRELTVTLRRVTSVPGPLGVDVITHAGSGPGTLQLAVTPVGATTGGPPSGLVTSTAALALSGTPGPAGAVLTVDRTGPWELSVDDGLNVARIPFVVPGQASTPAEKSVYGGFVAAGVCLLAGIVVAVAARRTWLPALPGAALVAAVAVAVTGAVLSASTPAPPMPGQELDPTVANAADPYAEIWRAGGLSRPPATLLLGTTAVPRAAATPIGLSLCDAATGLPVDDLVVHDGALIHLMIVGPGGELWHLHPARTAPGTFTFTFTAPRNGHYAVAGEVERRGGGVQMLRSASGFDVTGPGTAAPAAAPLPATGGSRTIDGTAVQVAMLPAVAGTPVTLRAQVGDRADLQPWLGMLGHLIVVGPLGAGGAQTAPLWAHAHAMGAAAGMAMGASDAMVPVASAIGATLPDETVAAYGPTVGFTFAFPLPGRYQVWVQAERNYTIITVPIMVTVGT</sequence>
<gene>
    <name evidence="3" type="ORF">Ate02nite_94790</name>
</gene>
<comment type="caution">
    <text evidence="3">The sequence shown here is derived from an EMBL/GenBank/DDBJ whole genome shotgun (WGS) entry which is preliminary data.</text>
</comment>
<feature type="transmembrane region" description="Helical" evidence="1">
    <location>
        <begin position="150"/>
        <end position="171"/>
    </location>
</feature>
<evidence type="ECO:0000313" key="4">
    <source>
        <dbReference type="Proteomes" id="UP000623608"/>
    </source>
</evidence>
<proteinExistence type="predicted"/>
<evidence type="ECO:0000313" key="3">
    <source>
        <dbReference type="EMBL" id="GIF26749.1"/>
    </source>
</evidence>
<protein>
    <recommendedName>
        <fullName evidence="5">Secreted protein</fullName>
    </recommendedName>
</protein>
<name>A0A919TZ19_9ACTN</name>
<feature type="chain" id="PRO_5036743630" description="Secreted protein" evidence="2">
    <location>
        <begin position="27"/>
        <end position="494"/>
    </location>
</feature>